<dbReference type="GO" id="GO:0005829">
    <property type="term" value="C:cytosol"/>
    <property type="evidence" value="ECO:0007669"/>
    <property type="project" value="TreeGrafter"/>
</dbReference>
<dbReference type="FunFam" id="3.40.50.880:FF:000001">
    <property type="entry name" value="GMP synthase [glutamine-hydrolyzing]"/>
    <property type="match status" value="1"/>
</dbReference>
<comment type="catalytic activity">
    <reaction evidence="11">
        <text>XMP + L-glutamine + ATP + H2O = GMP + L-glutamate + AMP + diphosphate + 2 H(+)</text>
        <dbReference type="Rhea" id="RHEA:11680"/>
        <dbReference type="ChEBI" id="CHEBI:15377"/>
        <dbReference type="ChEBI" id="CHEBI:15378"/>
        <dbReference type="ChEBI" id="CHEBI:29985"/>
        <dbReference type="ChEBI" id="CHEBI:30616"/>
        <dbReference type="ChEBI" id="CHEBI:33019"/>
        <dbReference type="ChEBI" id="CHEBI:57464"/>
        <dbReference type="ChEBI" id="CHEBI:58115"/>
        <dbReference type="ChEBI" id="CHEBI:58359"/>
        <dbReference type="ChEBI" id="CHEBI:456215"/>
        <dbReference type="EC" id="6.3.5.2"/>
    </reaction>
</comment>
<evidence type="ECO:0000256" key="5">
    <source>
        <dbReference type="ARBA" id="ARBA00022598"/>
    </source>
</evidence>
<evidence type="ECO:0000256" key="9">
    <source>
        <dbReference type="ARBA" id="ARBA00022840"/>
    </source>
</evidence>
<comment type="subunit">
    <text evidence="11">Homodimer.</text>
</comment>
<feature type="binding site" evidence="12">
    <location>
        <begin position="236"/>
        <end position="242"/>
    </location>
    <ligand>
        <name>ATP</name>
        <dbReference type="ChEBI" id="CHEBI:30616"/>
    </ligand>
</feature>
<dbReference type="InterPro" id="IPR001674">
    <property type="entry name" value="GMP_synth_C"/>
</dbReference>
<keyword evidence="9 11" id="KW-0067">ATP-binding</keyword>
<dbReference type="SUPFAM" id="SSF52317">
    <property type="entry name" value="Class I glutamine amidotransferase-like"/>
    <property type="match status" value="1"/>
</dbReference>
<dbReference type="EMBL" id="CP003315">
    <property type="protein sequence ID" value="AFA41475.1"/>
    <property type="molecule type" value="Genomic_DNA"/>
</dbReference>
<dbReference type="RefSeq" id="WP_014354413.1">
    <property type="nucleotide sequence ID" value="NC_016893.1"/>
</dbReference>
<reference evidence="14 15" key="1">
    <citation type="journal article" date="2012" name="MBio">
        <title>Insight into the transmission biology and species-specific functional capabilities of tsetse (Diptera: glossinidae) obligate symbiont wigglesworthia.</title>
        <authorList>
            <person name="Rio R.V."/>
            <person name="Symula R.E."/>
            <person name="Wang J."/>
            <person name="Lohs C."/>
            <person name="Wu Y.N."/>
            <person name="Snyder A.K."/>
            <person name="Bjornson R.D."/>
            <person name="Oshima K."/>
            <person name="Biehl B.S."/>
            <person name="Perna N.T."/>
            <person name="Hattori M."/>
            <person name="Aksoy S."/>
        </authorList>
    </citation>
    <scope>NUCLEOTIDE SEQUENCE [LARGE SCALE GENOMIC DNA]</scope>
    <source>
        <strain evidence="14">WGM</strain>
    </source>
</reference>
<feature type="domain" description="GMPS ATP-PPase" evidence="13">
    <location>
        <begin position="209"/>
        <end position="399"/>
    </location>
</feature>
<evidence type="ECO:0000256" key="10">
    <source>
        <dbReference type="ARBA" id="ARBA00022962"/>
    </source>
</evidence>
<evidence type="ECO:0000256" key="12">
    <source>
        <dbReference type="PROSITE-ProRule" id="PRU00886"/>
    </source>
</evidence>
<evidence type="ECO:0000256" key="11">
    <source>
        <dbReference type="HAMAP-Rule" id="MF_00344"/>
    </source>
</evidence>
<evidence type="ECO:0000256" key="7">
    <source>
        <dbReference type="ARBA" id="ARBA00022749"/>
    </source>
</evidence>
<dbReference type="InterPro" id="IPR004739">
    <property type="entry name" value="GMP_synth_GATase"/>
</dbReference>
<dbReference type="Gene3D" id="3.40.50.880">
    <property type="match status" value="1"/>
</dbReference>
<protein>
    <recommendedName>
        <fullName evidence="4 11">GMP synthase [glutamine-hydrolyzing]</fullName>
        <ecNumber evidence="3 11">6.3.5.2</ecNumber>
    </recommendedName>
    <alternativeName>
        <fullName evidence="11">GMP synthetase</fullName>
    </alternativeName>
    <alternativeName>
        <fullName evidence="11">Glutamine amidotransferase</fullName>
    </alternativeName>
</protein>
<dbReference type="PANTHER" id="PTHR11922:SF2">
    <property type="entry name" value="GMP SYNTHASE [GLUTAMINE-HYDROLYZING]"/>
    <property type="match status" value="1"/>
</dbReference>
<dbReference type="eggNOG" id="COG0518">
    <property type="taxonomic scope" value="Bacteria"/>
</dbReference>
<organism evidence="14 15">
    <name type="scientific">Wigglesworthia glossinidia endosymbiont of Glossina morsitans morsitans</name>
    <name type="common">Yale colony</name>
    <dbReference type="NCBI Taxonomy" id="1142511"/>
    <lineage>
        <taxon>Bacteria</taxon>
        <taxon>Pseudomonadati</taxon>
        <taxon>Pseudomonadota</taxon>
        <taxon>Gammaproteobacteria</taxon>
        <taxon>Enterobacterales</taxon>
        <taxon>Erwiniaceae</taxon>
        <taxon>Wigglesworthia</taxon>
    </lineage>
</organism>
<keyword evidence="5 11" id="KW-0436">Ligase</keyword>
<dbReference type="GO" id="GO:0005524">
    <property type="term" value="F:ATP binding"/>
    <property type="evidence" value="ECO:0007669"/>
    <property type="project" value="UniProtKB-UniRule"/>
</dbReference>
<dbReference type="HAMAP" id="MF_00344">
    <property type="entry name" value="GMP_synthase"/>
    <property type="match status" value="1"/>
</dbReference>
<dbReference type="HOGENOM" id="CLU_014340_0_5_6"/>
<dbReference type="PRINTS" id="PR00096">
    <property type="entry name" value="GATASE"/>
</dbReference>
<evidence type="ECO:0000256" key="4">
    <source>
        <dbReference type="ARBA" id="ARBA00021562"/>
    </source>
</evidence>
<dbReference type="Gene3D" id="3.40.50.620">
    <property type="entry name" value="HUPs"/>
    <property type="match status" value="1"/>
</dbReference>
<name>H6Q5J2_WIGGL</name>
<evidence type="ECO:0000256" key="8">
    <source>
        <dbReference type="ARBA" id="ARBA00022755"/>
    </source>
</evidence>
<dbReference type="InterPro" id="IPR029062">
    <property type="entry name" value="Class_I_gatase-like"/>
</dbReference>
<dbReference type="Pfam" id="PF00117">
    <property type="entry name" value="GATase"/>
    <property type="match status" value="1"/>
</dbReference>
<evidence type="ECO:0000313" key="14">
    <source>
        <dbReference type="EMBL" id="AFA41475.1"/>
    </source>
</evidence>
<comment type="function">
    <text evidence="1 11">Catalyzes the synthesis of GMP from XMP.</text>
</comment>
<feature type="active site" evidence="11">
    <location>
        <position position="184"/>
    </location>
</feature>
<evidence type="ECO:0000259" key="13">
    <source>
        <dbReference type="PROSITE" id="PS51553"/>
    </source>
</evidence>
<dbReference type="SUPFAM" id="SSF54810">
    <property type="entry name" value="GMP synthetase C-terminal dimerisation domain"/>
    <property type="match status" value="1"/>
</dbReference>
<dbReference type="KEGG" id="wgl:WIGMOR_0673"/>
<accession>H6Q5J2</accession>
<dbReference type="GO" id="GO:0003921">
    <property type="term" value="F:GMP synthase activity"/>
    <property type="evidence" value="ECO:0007669"/>
    <property type="project" value="InterPro"/>
</dbReference>
<dbReference type="Pfam" id="PF00958">
    <property type="entry name" value="GMP_synt_C"/>
    <property type="match status" value="1"/>
</dbReference>
<dbReference type="GO" id="GO:0008483">
    <property type="term" value="F:transaminase activity"/>
    <property type="evidence" value="ECO:0007669"/>
    <property type="project" value="UniProtKB-KW"/>
</dbReference>
<evidence type="ECO:0000256" key="1">
    <source>
        <dbReference type="ARBA" id="ARBA00002332"/>
    </source>
</evidence>
<evidence type="ECO:0000313" key="15">
    <source>
        <dbReference type="Proteomes" id="UP000009061"/>
    </source>
</evidence>
<dbReference type="InterPro" id="IPR014729">
    <property type="entry name" value="Rossmann-like_a/b/a_fold"/>
</dbReference>
<comment type="pathway">
    <text evidence="2 11">Purine metabolism; GMP biosynthesis; GMP from XMP (L-Gln route): step 1/1.</text>
</comment>
<dbReference type="NCBIfam" id="TIGR00884">
    <property type="entry name" value="guaA_Cterm"/>
    <property type="match status" value="1"/>
</dbReference>
<dbReference type="CDD" id="cd01742">
    <property type="entry name" value="GATase1_GMP_Synthase"/>
    <property type="match status" value="1"/>
</dbReference>
<feature type="active site" evidence="11">
    <location>
        <position position="182"/>
    </location>
</feature>
<dbReference type="UniPathway" id="UPA00189">
    <property type="reaction ID" value="UER00296"/>
</dbReference>
<evidence type="ECO:0000256" key="6">
    <source>
        <dbReference type="ARBA" id="ARBA00022741"/>
    </source>
</evidence>
<dbReference type="PRINTS" id="PR00097">
    <property type="entry name" value="ANTSNTHASEII"/>
</dbReference>
<proteinExistence type="inferred from homology"/>
<sequence>MINKKNTHTILIIDFGSQYTYLIARRIRDMHINFIISKWNISKIELINLAPRGIILSGSPCSVIDHNSPQISMEILNYGVPVLGICYGMHTMVHQLGGIIKKNLVREFGYETLYISNTQNDLIYNKNNTESSQKIHKPVVWMSHEDSIYKIPKNFKNIANTKKCKYAAIFNKKYALYGVQFHPEVTHSYEGTVILERFVKNICHCISNKKYHLSIDKIILKIKNTVKNDKVILGISGGIDSVTTAMIMHRAIGSNLFCIFIDNGLLRWNELKEVQKILKKIKNINFIILNKKKLFLHALSGIHNPEEKRKKIGKIFFEIFGEQSKVINAKWLAQGTIYPDIIESSRDLGMQCTIKSHHNACKMPKKIGLTLIEPLKKLFKDEVRTIAKKLGISKNIIFRHPFPGPGLAIRIIGEIKEEYCNLLRLADKIFITELKKENLYFNINQAFAIFLPIQSVGIMGDSRKYEWVIALRAIHTVDFMTARWVKIPYKILDRISSLIINNIDGISRVVYDISNKPPATIEWE</sequence>
<keyword evidence="14" id="KW-0032">Aminotransferase</keyword>
<dbReference type="PROSITE" id="PS51273">
    <property type="entry name" value="GATASE_TYPE_1"/>
    <property type="match status" value="1"/>
</dbReference>
<dbReference type="InterPro" id="IPR025777">
    <property type="entry name" value="GMPS_ATP_PPase_dom"/>
</dbReference>
<keyword evidence="15" id="KW-1185">Reference proteome</keyword>
<dbReference type="PANTHER" id="PTHR11922">
    <property type="entry name" value="GMP SYNTHASE-RELATED"/>
    <property type="match status" value="1"/>
</dbReference>
<keyword evidence="8 11" id="KW-0658">Purine biosynthesis</keyword>
<dbReference type="PROSITE" id="PS51553">
    <property type="entry name" value="GMPS_ATP_PPASE"/>
    <property type="match status" value="1"/>
</dbReference>
<dbReference type="SUPFAM" id="SSF52402">
    <property type="entry name" value="Adenine nucleotide alpha hydrolases-like"/>
    <property type="match status" value="1"/>
</dbReference>
<dbReference type="AlphaFoldDB" id="H6Q5J2"/>
<gene>
    <name evidence="11 14" type="primary">guaA</name>
    <name evidence="14" type="ORF">WIGMOR_0673</name>
</gene>
<dbReference type="InterPro" id="IPR017926">
    <property type="entry name" value="GATASE"/>
</dbReference>
<dbReference type="STRING" id="1142511.WIGMOR_0673"/>
<feature type="active site" description="Nucleophile" evidence="11">
    <location>
        <position position="86"/>
    </location>
</feature>
<dbReference type="OrthoDB" id="9802219at2"/>
<keyword evidence="14" id="KW-0808">Transferase</keyword>
<keyword evidence="10 11" id="KW-0315">Glutamine amidotransferase</keyword>
<dbReference type="Pfam" id="PF02540">
    <property type="entry name" value="NAD_synthase"/>
    <property type="match status" value="1"/>
</dbReference>
<dbReference type="Gene3D" id="3.30.300.10">
    <property type="match status" value="1"/>
</dbReference>
<evidence type="ECO:0000256" key="2">
    <source>
        <dbReference type="ARBA" id="ARBA00005153"/>
    </source>
</evidence>
<dbReference type="NCBIfam" id="NF000848">
    <property type="entry name" value="PRK00074.1"/>
    <property type="match status" value="1"/>
</dbReference>
<evidence type="ECO:0000256" key="3">
    <source>
        <dbReference type="ARBA" id="ARBA00012746"/>
    </source>
</evidence>
<dbReference type="FunFam" id="3.30.300.10:FF:000002">
    <property type="entry name" value="GMP synthase [glutamine-hydrolyzing]"/>
    <property type="match status" value="1"/>
</dbReference>
<dbReference type="Proteomes" id="UP000009061">
    <property type="component" value="Chromosome"/>
</dbReference>
<keyword evidence="7 11" id="KW-0332">GMP biosynthesis</keyword>
<dbReference type="InterPro" id="IPR022310">
    <property type="entry name" value="NAD/GMP_synthase"/>
</dbReference>
<dbReference type="EC" id="6.3.5.2" evidence="3 11"/>
<dbReference type="CDD" id="cd01997">
    <property type="entry name" value="GMP_synthase_C"/>
    <property type="match status" value="1"/>
</dbReference>
<keyword evidence="6 11" id="KW-0547">Nucleotide-binding</keyword>
<dbReference type="NCBIfam" id="TIGR00888">
    <property type="entry name" value="guaA_Nterm"/>
    <property type="match status" value="1"/>
</dbReference>
<dbReference type="InterPro" id="IPR022955">
    <property type="entry name" value="GMP_synthase"/>
</dbReference>
<dbReference type="eggNOG" id="COG0519">
    <property type="taxonomic scope" value="Bacteria"/>
</dbReference>